<dbReference type="RefSeq" id="WP_279298499.1">
    <property type="nucleotide sequence ID" value="NZ_JAOTIF010000017.1"/>
</dbReference>
<gene>
    <name evidence="1" type="ORF">OCK74_18215</name>
</gene>
<keyword evidence="1" id="KW-0449">Lipoprotein</keyword>
<dbReference type="AlphaFoldDB" id="A0A9X3B8Q0"/>
<accession>A0A9X3B8Q0</accession>
<sequence length="493" mass="53627">MKSLYKNLLTVAVMTAAVGFTGCKKFLDVNESPNGPESAQESLVLPSTQGGIGMVVGNNFQVYGGLWSEYWTQNTTASQYKPVERYQPDAANFDRPWGILYNIVLKDIEQLIAKADQEKYKQYAAIGYIEKAYVYQLLTDAFGNVPLKETMQGADNLFPHYDEQKVVYDSILVWAAKGVSLANNSSSYKPGTDDIVFKGDMNLWKRFGNTLLLRASLRLSEVDAAKAQAGIAALFATSPTFLTSDAKITYTSVGGNQNPLYAESVGLGHVQNLIASKTAINAFKANSDPRINYFYLSRYTTGAQTGQIFGHLQGDYDTQPGSTVLPAYPSTNVGGRAGSSRAATSGIAPVILMSAAEAYFLQAEAVARGWATGIVATLFQNGITASFTATGLASSAPAYIAAAPDAQLPLDKEGQIKAIITQKYYAMCGTQGFEAWSEYRRTGYPNFLVPSVASTLGSGKLPQRFLYPNTEVTRNTNFPGQKLLYDRVWWDVK</sequence>
<organism evidence="1 2">
    <name type="scientific">Paraflavisolibacter caeni</name>
    <dbReference type="NCBI Taxonomy" id="2982496"/>
    <lineage>
        <taxon>Bacteria</taxon>
        <taxon>Pseudomonadati</taxon>
        <taxon>Bacteroidota</taxon>
        <taxon>Chitinophagia</taxon>
        <taxon>Chitinophagales</taxon>
        <taxon>Chitinophagaceae</taxon>
        <taxon>Paraflavisolibacter</taxon>
    </lineage>
</organism>
<protein>
    <submittedName>
        <fullName evidence="1">SusD/RagB family nutrient-binding outer membrane lipoprotein</fullName>
    </submittedName>
</protein>
<dbReference type="Gene3D" id="1.25.40.390">
    <property type="match status" value="1"/>
</dbReference>
<reference evidence="1" key="1">
    <citation type="submission" date="2022-09" db="EMBL/GenBank/DDBJ databases">
        <authorList>
            <person name="Yuan C."/>
            <person name="Ke Z."/>
        </authorList>
    </citation>
    <scope>NUCLEOTIDE SEQUENCE</scope>
    <source>
        <strain evidence="1">LB-8</strain>
    </source>
</reference>
<name>A0A9X3B8Q0_9BACT</name>
<evidence type="ECO:0000313" key="2">
    <source>
        <dbReference type="Proteomes" id="UP001155483"/>
    </source>
</evidence>
<keyword evidence="2" id="KW-1185">Reference proteome</keyword>
<dbReference type="PROSITE" id="PS51257">
    <property type="entry name" value="PROKAR_LIPOPROTEIN"/>
    <property type="match status" value="1"/>
</dbReference>
<dbReference type="EMBL" id="JAOTIF010000017">
    <property type="protein sequence ID" value="MCU7551060.1"/>
    <property type="molecule type" value="Genomic_DNA"/>
</dbReference>
<reference evidence="1" key="2">
    <citation type="submission" date="2023-04" db="EMBL/GenBank/DDBJ databases">
        <title>Paracnuella aquatica gen. nov., sp. nov., a member of the family Chitinophagaceae isolated from a hot spring.</title>
        <authorList>
            <person name="Wang C."/>
        </authorList>
    </citation>
    <scope>NUCLEOTIDE SEQUENCE</scope>
    <source>
        <strain evidence="1">LB-8</strain>
    </source>
</reference>
<proteinExistence type="predicted"/>
<dbReference type="SUPFAM" id="SSF48452">
    <property type="entry name" value="TPR-like"/>
    <property type="match status" value="1"/>
</dbReference>
<dbReference type="InterPro" id="IPR011990">
    <property type="entry name" value="TPR-like_helical_dom_sf"/>
</dbReference>
<evidence type="ECO:0000313" key="1">
    <source>
        <dbReference type="EMBL" id="MCU7551060.1"/>
    </source>
</evidence>
<dbReference type="Pfam" id="PF12771">
    <property type="entry name" value="SusD-like_2"/>
    <property type="match status" value="1"/>
</dbReference>
<comment type="caution">
    <text evidence="1">The sequence shown here is derived from an EMBL/GenBank/DDBJ whole genome shotgun (WGS) entry which is preliminary data.</text>
</comment>
<dbReference type="InterPro" id="IPR041662">
    <property type="entry name" value="SusD-like_2"/>
</dbReference>
<dbReference type="Proteomes" id="UP001155483">
    <property type="component" value="Unassembled WGS sequence"/>
</dbReference>